<evidence type="ECO:0000256" key="9">
    <source>
        <dbReference type="RuleBase" id="RU003733"/>
    </source>
</evidence>
<comment type="similarity">
    <text evidence="1 8 9">Belongs to the FGGY kinase family.</text>
</comment>
<dbReference type="Pfam" id="PF02782">
    <property type="entry name" value="FGGY_C"/>
    <property type="match status" value="1"/>
</dbReference>
<dbReference type="GO" id="GO:0005998">
    <property type="term" value="P:xylulose catabolic process"/>
    <property type="evidence" value="ECO:0007669"/>
    <property type="project" value="UniProtKB-UniRule"/>
</dbReference>
<keyword evidence="7 8" id="KW-0119">Carbohydrate metabolism</keyword>
<dbReference type="SUPFAM" id="SSF53067">
    <property type="entry name" value="Actin-like ATPase domain"/>
    <property type="match status" value="2"/>
</dbReference>
<dbReference type="InterPro" id="IPR018483">
    <property type="entry name" value="Carb_kinase_FGGY_CS"/>
</dbReference>
<evidence type="ECO:0000259" key="11">
    <source>
        <dbReference type="Pfam" id="PF00370"/>
    </source>
</evidence>
<keyword evidence="6 8" id="KW-0067">ATP-binding</keyword>
<feature type="site" description="Important for activity" evidence="8">
    <location>
        <position position="7"/>
    </location>
</feature>
<evidence type="ECO:0000256" key="3">
    <source>
        <dbReference type="ARBA" id="ARBA00022679"/>
    </source>
</evidence>
<evidence type="ECO:0000256" key="4">
    <source>
        <dbReference type="ARBA" id="ARBA00022741"/>
    </source>
</evidence>
<gene>
    <name evidence="8 10" type="primary">xylB</name>
    <name evidence="13" type="ORF">B7R76_04670</name>
</gene>
<evidence type="ECO:0000256" key="10">
    <source>
        <dbReference type="RuleBase" id="RU364073"/>
    </source>
</evidence>
<protein>
    <recommendedName>
        <fullName evidence="8 10">Xylulose kinase</fullName>
        <shortName evidence="8 10">Xylulokinase</shortName>
        <ecNumber evidence="8 10">2.7.1.17</ecNumber>
    </recommendedName>
</protein>
<dbReference type="GO" id="GO:0042732">
    <property type="term" value="P:D-xylose metabolic process"/>
    <property type="evidence" value="ECO:0007669"/>
    <property type="project" value="UniProtKB-KW"/>
</dbReference>
<accession>A0A2J8B247</accession>
<dbReference type="InterPro" id="IPR006000">
    <property type="entry name" value="Xylulokinase"/>
</dbReference>
<dbReference type="InterPro" id="IPR043129">
    <property type="entry name" value="ATPase_NBD"/>
</dbReference>
<dbReference type="PANTHER" id="PTHR43095">
    <property type="entry name" value="SUGAR KINASE"/>
    <property type="match status" value="1"/>
</dbReference>
<dbReference type="EMBL" id="NBZD01000002">
    <property type="protein sequence ID" value="PNH18852.1"/>
    <property type="molecule type" value="Genomic_DNA"/>
</dbReference>
<dbReference type="InterPro" id="IPR018485">
    <property type="entry name" value="FGGY_C"/>
</dbReference>
<evidence type="ECO:0000256" key="1">
    <source>
        <dbReference type="ARBA" id="ARBA00009156"/>
    </source>
</evidence>
<dbReference type="HAMAP" id="MF_02220">
    <property type="entry name" value="XylB"/>
    <property type="match status" value="1"/>
</dbReference>
<evidence type="ECO:0000259" key="12">
    <source>
        <dbReference type="Pfam" id="PF02782"/>
    </source>
</evidence>
<dbReference type="Gene3D" id="3.30.420.40">
    <property type="match status" value="2"/>
</dbReference>
<dbReference type="InterPro" id="IPR050406">
    <property type="entry name" value="FGGY_Carb_Kinase"/>
</dbReference>
<keyword evidence="5 8" id="KW-0418">Kinase</keyword>
<dbReference type="NCBIfam" id="TIGR01312">
    <property type="entry name" value="XylB"/>
    <property type="match status" value="1"/>
</dbReference>
<evidence type="ECO:0000256" key="8">
    <source>
        <dbReference type="HAMAP-Rule" id="MF_02220"/>
    </source>
</evidence>
<feature type="domain" description="Carbohydrate kinase FGGY N-terminal" evidence="11">
    <location>
        <begin position="3"/>
        <end position="243"/>
    </location>
</feature>
<feature type="domain" description="Carbohydrate kinase FGGY C-terminal" evidence="12">
    <location>
        <begin position="254"/>
        <end position="433"/>
    </location>
</feature>
<dbReference type="RefSeq" id="WP_102892508.1">
    <property type="nucleotide sequence ID" value="NZ_NBZD01000002.1"/>
</dbReference>
<name>A0A2J8B247_9FIRM</name>
<dbReference type="PIRSF" id="PIRSF000538">
    <property type="entry name" value="GlpK"/>
    <property type="match status" value="1"/>
</dbReference>
<reference evidence="14" key="1">
    <citation type="submission" date="2017-04" db="EMBL/GenBank/DDBJ databases">
        <authorList>
            <person name="Bumgarner R.E."/>
            <person name="Fredricks D.N."/>
            <person name="Srinivasan S."/>
        </authorList>
    </citation>
    <scope>NUCLEOTIDE SEQUENCE [LARGE SCALE GENOMIC DNA]</scope>
    <source>
        <strain evidence="14">KA00405</strain>
    </source>
</reference>
<organism evidence="13 14">
    <name type="scientific">Mageeibacillus indolicus</name>
    <dbReference type="NCBI Taxonomy" id="884684"/>
    <lineage>
        <taxon>Bacteria</taxon>
        <taxon>Bacillati</taxon>
        <taxon>Bacillota</taxon>
        <taxon>Clostridia</taxon>
        <taxon>Eubacteriales</taxon>
        <taxon>Oscillospiraceae</taxon>
        <taxon>Mageeibacillus</taxon>
    </lineage>
</organism>
<sequence length="486" mass="52984">MSYLGIDLGTSAVKISLLDSEANIVRSVTADYPLSFPYPGYVEQDPADWWRVIKSEVQKLLQESGCDQLAAIGVGGQMHGLVALDRNGQVIRPAILWNDTRTEVETAFLNEQVGKAELISATGNIAYAGFTAPKLLWLKKHEPENFARLAHVLLPKDYIVYMLTGEFSTDFSDASGTLLLNVAAGSWSDKMCRLCLPDKNVLPRLHESSEVVGEIRPEIQCAWGLKNLPRVVAGAGDNAAAAIATATVNEGDCNISLGTSGTVFMPLNKFRQDAQAGLHAFADASGKYHFLGCTLSAASCYKWWTENIIGEENRSGQPAEEKFLHNSVYFMPYLMGERSPLNDTTVRAGFLGLTAGTVRQEMLVAIYEGVAFSIKDCIEVAENLGIRVTASTLVGGGAKSELWCQIMADVLQLPLTKPEGERGAGYGAALLAYAGFNKVAPAAIAKAKMVAGKVFYPRAAEDGYYKNKYKNYRELYPALREFYRNL</sequence>
<dbReference type="Pfam" id="PF00370">
    <property type="entry name" value="FGGY_N"/>
    <property type="match status" value="1"/>
</dbReference>
<dbReference type="GO" id="GO:0005524">
    <property type="term" value="F:ATP binding"/>
    <property type="evidence" value="ECO:0007669"/>
    <property type="project" value="UniProtKB-UniRule"/>
</dbReference>
<keyword evidence="3 8" id="KW-0808">Transferase</keyword>
<evidence type="ECO:0000256" key="5">
    <source>
        <dbReference type="ARBA" id="ARBA00022777"/>
    </source>
</evidence>
<keyword evidence="4 8" id="KW-0547">Nucleotide-binding</keyword>
<dbReference type="GO" id="GO:0004856">
    <property type="term" value="F:D-xylulokinase activity"/>
    <property type="evidence" value="ECO:0007669"/>
    <property type="project" value="UniProtKB-UniRule"/>
</dbReference>
<proteinExistence type="inferred from homology"/>
<keyword evidence="2 8" id="KW-0859">Xylose metabolism</keyword>
<evidence type="ECO:0000256" key="6">
    <source>
        <dbReference type="ARBA" id="ARBA00022840"/>
    </source>
</evidence>
<comment type="catalytic activity">
    <reaction evidence="8 10">
        <text>D-xylulose + ATP = D-xylulose 5-phosphate + ADP + H(+)</text>
        <dbReference type="Rhea" id="RHEA:10964"/>
        <dbReference type="ChEBI" id="CHEBI:15378"/>
        <dbReference type="ChEBI" id="CHEBI:17140"/>
        <dbReference type="ChEBI" id="CHEBI:30616"/>
        <dbReference type="ChEBI" id="CHEBI:57737"/>
        <dbReference type="ChEBI" id="CHEBI:456216"/>
        <dbReference type="EC" id="2.7.1.17"/>
    </reaction>
</comment>
<comment type="function">
    <text evidence="8">Catalyzes the phosphorylation of D-xylulose to D-xylulose 5-phosphate.</text>
</comment>
<evidence type="ECO:0000256" key="2">
    <source>
        <dbReference type="ARBA" id="ARBA00022629"/>
    </source>
</evidence>
<dbReference type="AlphaFoldDB" id="A0A2J8B247"/>
<feature type="active site" description="Proton acceptor" evidence="8">
    <location>
        <position position="237"/>
    </location>
</feature>
<dbReference type="InterPro" id="IPR018484">
    <property type="entry name" value="FGGY_N"/>
</dbReference>
<evidence type="ECO:0000313" key="13">
    <source>
        <dbReference type="EMBL" id="PNH18852.1"/>
    </source>
</evidence>
<comment type="caution">
    <text evidence="13">The sequence shown here is derived from an EMBL/GenBank/DDBJ whole genome shotgun (WGS) entry which is preliminary data.</text>
</comment>
<dbReference type="PROSITE" id="PS00933">
    <property type="entry name" value="FGGY_KINASES_1"/>
    <property type="match status" value="1"/>
</dbReference>
<evidence type="ECO:0000313" key="14">
    <source>
        <dbReference type="Proteomes" id="UP000236394"/>
    </source>
</evidence>
<dbReference type="EC" id="2.7.1.17" evidence="8 10"/>
<evidence type="ECO:0000256" key="7">
    <source>
        <dbReference type="ARBA" id="ARBA00023277"/>
    </source>
</evidence>
<dbReference type="PROSITE" id="PS00445">
    <property type="entry name" value="FGGY_KINASES_2"/>
    <property type="match status" value="1"/>
</dbReference>
<dbReference type="CDD" id="cd07808">
    <property type="entry name" value="ASKHA_NBD_FGGY_EcXK-like"/>
    <property type="match status" value="1"/>
</dbReference>
<dbReference type="PANTHER" id="PTHR43095:SF5">
    <property type="entry name" value="XYLULOSE KINASE"/>
    <property type="match status" value="1"/>
</dbReference>
<feature type="binding site" evidence="8">
    <location>
        <begin position="78"/>
        <end position="79"/>
    </location>
    <ligand>
        <name>substrate</name>
    </ligand>
</feature>
<dbReference type="InterPro" id="IPR000577">
    <property type="entry name" value="Carb_kinase_FGGY"/>
</dbReference>
<dbReference type="Proteomes" id="UP000236394">
    <property type="component" value="Unassembled WGS sequence"/>
</dbReference>